<dbReference type="EMBL" id="AFVQ02000006">
    <property type="protein sequence ID" value="KLI03856.1"/>
    <property type="molecule type" value="Genomic_DNA"/>
</dbReference>
<evidence type="ECO:0000313" key="4">
    <source>
        <dbReference type="EMBL" id="KLI03856.1"/>
    </source>
</evidence>
<protein>
    <submittedName>
        <fullName evidence="4">Isochorismatase</fullName>
    </submittedName>
</protein>
<feature type="domain" description="Isochorismatase-like" evidence="3">
    <location>
        <begin position="3"/>
        <end position="144"/>
    </location>
</feature>
<dbReference type="SUPFAM" id="SSF52499">
    <property type="entry name" value="Isochorismatase-like hydrolases"/>
    <property type="match status" value="1"/>
</dbReference>
<dbReference type="Gene3D" id="3.40.50.850">
    <property type="entry name" value="Isochorismatase-like"/>
    <property type="match status" value="1"/>
</dbReference>
<evidence type="ECO:0000259" key="3">
    <source>
        <dbReference type="Pfam" id="PF00857"/>
    </source>
</evidence>
<dbReference type="STRING" id="1069536.SINU_00390"/>
<dbReference type="RefSeq" id="WP_010027561.1">
    <property type="nucleotide sequence ID" value="NZ_AFVQ02000006.1"/>
</dbReference>
<evidence type="ECO:0000313" key="5">
    <source>
        <dbReference type="Proteomes" id="UP000035553"/>
    </source>
</evidence>
<name>A0A0U1QT29_9BACL</name>
<dbReference type="InterPro" id="IPR000868">
    <property type="entry name" value="Isochorismatase-like_dom"/>
</dbReference>
<comment type="caution">
    <text evidence="4">The sequence shown here is derived from an EMBL/GenBank/DDBJ whole genome shotgun (WGS) entry which is preliminary data.</text>
</comment>
<keyword evidence="5" id="KW-1185">Reference proteome</keyword>
<sequence length="183" mass="20973">MNALLVLDPQIGILKKKDFSEELTRIRTIISDFKDRDQLVVLFQHIDSADKFPNSPLVEGSKGSKIFPEFIKLADYIVPKRTPSGFMNTELQNILQKSNVNHVFVVGFNTEYCCLFTSLGAFEKGFDVTFIEDATGTVNDEKTYEMPGLDIRDMVGSILNWSRVIEVLYYADYVEKYGHKRNR</sequence>
<dbReference type="OrthoDB" id="9785724at2"/>
<organism evidence="4 5">
    <name type="scientific">Sporolactobacillus inulinus CASD</name>
    <dbReference type="NCBI Taxonomy" id="1069536"/>
    <lineage>
        <taxon>Bacteria</taxon>
        <taxon>Bacillati</taxon>
        <taxon>Bacillota</taxon>
        <taxon>Bacilli</taxon>
        <taxon>Bacillales</taxon>
        <taxon>Sporolactobacillaceae</taxon>
        <taxon>Sporolactobacillus</taxon>
    </lineage>
</organism>
<reference evidence="4 5" key="1">
    <citation type="journal article" date="2011" name="J. Bacteriol.">
        <title>Draft genome sequence of Sporolactobacillus inulinus strain CASD, an efficient D-lactic acid-producing bacterium with high-concentration lactate tolerance capability.</title>
        <authorList>
            <person name="Yu B."/>
            <person name="Su F."/>
            <person name="Wang L."/>
            <person name="Xu K."/>
            <person name="Zhao B."/>
            <person name="Xu P."/>
        </authorList>
    </citation>
    <scope>NUCLEOTIDE SEQUENCE [LARGE SCALE GENOMIC DNA]</scope>
    <source>
        <strain evidence="4 5">CASD</strain>
    </source>
</reference>
<comment type="similarity">
    <text evidence="1">Belongs to the isochorismatase family.</text>
</comment>
<dbReference type="Proteomes" id="UP000035553">
    <property type="component" value="Unassembled WGS sequence"/>
</dbReference>
<dbReference type="CDD" id="cd00431">
    <property type="entry name" value="cysteine_hydrolases"/>
    <property type="match status" value="1"/>
</dbReference>
<dbReference type="PANTHER" id="PTHR43540">
    <property type="entry name" value="PEROXYUREIDOACRYLATE/UREIDOACRYLATE AMIDOHYDROLASE-RELATED"/>
    <property type="match status" value="1"/>
</dbReference>
<evidence type="ECO:0000256" key="2">
    <source>
        <dbReference type="ARBA" id="ARBA00022801"/>
    </source>
</evidence>
<accession>A0A0U1QT29</accession>
<dbReference type="InterPro" id="IPR050272">
    <property type="entry name" value="Isochorismatase-like_hydrls"/>
</dbReference>
<dbReference type="PANTHER" id="PTHR43540:SF6">
    <property type="entry name" value="ISOCHORISMATASE-LIKE DOMAIN-CONTAINING PROTEIN"/>
    <property type="match status" value="1"/>
</dbReference>
<gene>
    <name evidence="4" type="ORF">SINU_00390</name>
</gene>
<evidence type="ECO:0000256" key="1">
    <source>
        <dbReference type="ARBA" id="ARBA00006336"/>
    </source>
</evidence>
<dbReference type="AlphaFoldDB" id="A0A0U1QT29"/>
<dbReference type="InterPro" id="IPR036380">
    <property type="entry name" value="Isochorismatase-like_sf"/>
</dbReference>
<dbReference type="GO" id="GO:0016787">
    <property type="term" value="F:hydrolase activity"/>
    <property type="evidence" value="ECO:0007669"/>
    <property type="project" value="UniProtKB-KW"/>
</dbReference>
<dbReference type="Pfam" id="PF00857">
    <property type="entry name" value="Isochorismatase"/>
    <property type="match status" value="1"/>
</dbReference>
<keyword evidence="2" id="KW-0378">Hydrolase</keyword>
<proteinExistence type="inferred from homology"/>